<comment type="caution">
    <text evidence="1">The sequence shown here is derived from an EMBL/GenBank/DDBJ whole genome shotgun (WGS) entry which is preliminary data.</text>
</comment>
<name>X0U1X7_9ZZZZ</name>
<feature type="non-terminal residue" evidence="1">
    <location>
        <position position="1"/>
    </location>
</feature>
<protein>
    <recommendedName>
        <fullName evidence="2">Calcineurin-like phosphoesterase domain-containing protein</fullName>
    </recommendedName>
</protein>
<accession>X0U1X7</accession>
<evidence type="ECO:0008006" key="2">
    <source>
        <dbReference type="Google" id="ProtNLM"/>
    </source>
</evidence>
<sequence>HIGPLHWSWDVGGYRLIGINTENINYTALDGALTTDKPCVIFGHFPLSWCTPADQIKLRQRFLTYDIPIYVAGHTHADSLETDPYSGTLLLTGQRSGLGHYRLITLHGFEVDSIEFKSAY</sequence>
<dbReference type="AlphaFoldDB" id="X0U1X7"/>
<organism evidence="1">
    <name type="scientific">marine sediment metagenome</name>
    <dbReference type="NCBI Taxonomy" id="412755"/>
    <lineage>
        <taxon>unclassified sequences</taxon>
        <taxon>metagenomes</taxon>
        <taxon>ecological metagenomes</taxon>
    </lineage>
</organism>
<dbReference type="SUPFAM" id="SSF56300">
    <property type="entry name" value="Metallo-dependent phosphatases"/>
    <property type="match status" value="1"/>
</dbReference>
<evidence type="ECO:0000313" key="1">
    <source>
        <dbReference type="EMBL" id="GAF93381.1"/>
    </source>
</evidence>
<dbReference type="EMBL" id="BARS01019662">
    <property type="protein sequence ID" value="GAF93381.1"/>
    <property type="molecule type" value="Genomic_DNA"/>
</dbReference>
<dbReference type="InterPro" id="IPR029052">
    <property type="entry name" value="Metallo-depent_PP-like"/>
</dbReference>
<reference evidence="1" key="1">
    <citation type="journal article" date="2014" name="Front. Microbiol.">
        <title>High frequency of phylogenetically diverse reductive dehalogenase-homologous genes in deep subseafloor sedimentary metagenomes.</title>
        <authorList>
            <person name="Kawai M."/>
            <person name="Futagami T."/>
            <person name="Toyoda A."/>
            <person name="Takaki Y."/>
            <person name="Nishi S."/>
            <person name="Hori S."/>
            <person name="Arai W."/>
            <person name="Tsubouchi T."/>
            <person name="Morono Y."/>
            <person name="Uchiyama I."/>
            <person name="Ito T."/>
            <person name="Fujiyama A."/>
            <person name="Inagaki F."/>
            <person name="Takami H."/>
        </authorList>
    </citation>
    <scope>NUCLEOTIDE SEQUENCE</scope>
    <source>
        <strain evidence="1">Expedition CK06-06</strain>
    </source>
</reference>
<proteinExistence type="predicted"/>
<gene>
    <name evidence="1" type="ORF">S01H1_31824</name>
</gene>